<reference evidence="2" key="1">
    <citation type="submission" date="2020-08" db="EMBL/GenBank/DDBJ databases">
        <title>Genome public.</title>
        <authorList>
            <person name="Liu C."/>
            <person name="Sun Q."/>
        </authorList>
    </citation>
    <scope>NUCLEOTIDE SEQUENCE</scope>
    <source>
        <strain evidence="2">NSJ-44</strain>
    </source>
</reference>
<dbReference type="AlphaFoldDB" id="A0A926HN21"/>
<evidence type="ECO:0000259" key="1">
    <source>
        <dbReference type="Pfam" id="PF01627"/>
    </source>
</evidence>
<evidence type="ECO:0000313" key="3">
    <source>
        <dbReference type="Proteomes" id="UP000654279"/>
    </source>
</evidence>
<dbReference type="InterPro" id="IPR036641">
    <property type="entry name" value="HPT_dom_sf"/>
</dbReference>
<gene>
    <name evidence="2" type="ORF">H8699_09910</name>
</gene>
<name>A0A926HN21_9FIRM</name>
<dbReference type="EMBL" id="JACRSO010000004">
    <property type="protein sequence ID" value="MBC8529743.1"/>
    <property type="molecule type" value="Genomic_DNA"/>
</dbReference>
<feature type="domain" description="HPt" evidence="1">
    <location>
        <begin position="42"/>
        <end position="105"/>
    </location>
</feature>
<comment type="caution">
    <text evidence="2">The sequence shown here is derived from an EMBL/GenBank/DDBJ whole genome shotgun (WGS) entry which is preliminary data.</text>
</comment>
<dbReference type="SUPFAM" id="SSF47226">
    <property type="entry name" value="Histidine-containing phosphotransfer domain, HPT domain"/>
    <property type="match status" value="1"/>
</dbReference>
<accession>A0A926HN21</accession>
<dbReference type="RefSeq" id="WP_249285560.1">
    <property type="nucleotide sequence ID" value="NZ_JACRSO010000004.1"/>
</dbReference>
<proteinExistence type="predicted"/>
<organism evidence="2 3">
    <name type="scientific">Luoshenia tenuis</name>
    <dbReference type="NCBI Taxonomy" id="2763654"/>
    <lineage>
        <taxon>Bacteria</taxon>
        <taxon>Bacillati</taxon>
        <taxon>Bacillota</taxon>
        <taxon>Clostridia</taxon>
        <taxon>Christensenellales</taxon>
        <taxon>Christensenellaceae</taxon>
        <taxon>Luoshenia</taxon>
    </lineage>
</organism>
<dbReference type="GO" id="GO:0000160">
    <property type="term" value="P:phosphorelay signal transduction system"/>
    <property type="evidence" value="ECO:0007669"/>
    <property type="project" value="InterPro"/>
</dbReference>
<sequence length="122" mass="13595">MTLEQCYLAVGGDYADVLAHLRKEERIRKFLLRFPEDPSYAHLCQAMESRQYDEAFRAAHTIKGLCQNLGLGRLYQSASRLTEALRAGTAPEDGALFKRVQEDYASTIAAIGKLEEGGSQAR</sequence>
<dbReference type="InterPro" id="IPR008207">
    <property type="entry name" value="Sig_transdc_His_kin_Hpt_dom"/>
</dbReference>
<protein>
    <submittedName>
        <fullName evidence="2">Hpt domain-containing protein</fullName>
    </submittedName>
</protein>
<dbReference type="Proteomes" id="UP000654279">
    <property type="component" value="Unassembled WGS sequence"/>
</dbReference>
<dbReference type="Gene3D" id="1.20.120.160">
    <property type="entry name" value="HPT domain"/>
    <property type="match status" value="1"/>
</dbReference>
<keyword evidence="3" id="KW-1185">Reference proteome</keyword>
<evidence type="ECO:0000313" key="2">
    <source>
        <dbReference type="EMBL" id="MBC8529743.1"/>
    </source>
</evidence>
<dbReference type="Pfam" id="PF01627">
    <property type="entry name" value="Hpt"/>
    <property type="match status" value="1"/>
</dbReference>